<reference evidence="1" key="1">
    <citation type="journal article" date="2021" name="Nat. Commun.">
        <title>Genetic determinants of endophytism in the Arabidopsis root mycobiome.</title>
        <authorList>
            <person name="Mesny F."/>
            <person name="Miyauchi S."/>
            <person name="Thiergart T."/>
            <person name="Pickel B."/>
            <person name="Atanasova L."/>
            <person name="Karlsson M."/>
            <person name="Huettel B."/>
            <person name="Barry K.W."/>
            <person name="Haridas S."/>
            <person name="Chen C."/>
            <person name="Bauer D."/>
            <person name="Andreopoulos W."/>
            <person name="Pangilinan J."/>
            <person name="LaButti K."/>
            <person name="Riley R."/>
            <person name="Lipzen A."/>
            <person name="Clum A."/>
            <person name="Drula E."/>
            <person name="Henrissat B."/>
            <person name="Kohler A."/>
            <person name="Grigoriev I.V."/>
            <person name="Martin F.M."/>
            <person name="Hacquard S."/>
        </authorList>
    </citation>
    <scope>NUCLEOTIDE SEQUENCE</scope>
    <source>
        <strain evidence="1">MPI-CAGE-AT-0021</strain>
    </source>
</reference>
<gene>
    <name evidence="1" type="ORF">B0J13DRAFT_557071</name>
</gene>
<proteinExistence type="predicted"/>
<protein>
    <submittedName>
        <fullName evidence="1">Uncharacterized protein</fullName>
    </submittedName>
</protein>
<organism evidence="1 2">
    <name type="scientific">Dactylonectria estremocensis</name>
    <dbReference type="NCBI Taxonomy" id="1079267"/>
    <lineage>
        <taxon>Eukaryota</taxon>
        <taxon>Fungi</taxon>
        <taxon>Dikarya</taxon>
        <taxon>Ascomycota</taxon>
        <taxon>Pezizomycotina</taxon>
        <taxon>Sordariomycetes</taxon>
        <taxon>Hypocreomycetidae</taxon>
        <taxon>Hypocreales</taxon>
        <taxon>Nectriaceae</taxon>
        <taxon>Dactylonectria</taxon>
    </lineage>
</organism>
<comment type="caution">
    <text evidence="1">The sequence shown here is derived from an EMBL/GenBank/DDBJ whole genome shotgun (WGS) entry which is preliminary data.</text>
</comment>
<accession>A0A9P9EQI8</accession>
<evidence type="ECO:0000313" key="1">
    <source>
        <dbReference type="EMBL" id="KAH7141581.1"/>
    </source>
</evidence>
<dbReference type="EMBL" id="JAGMUU010000012">
    <property type="protein sequence ID" value="KAH7141581.1"/>
    <property type="molecule type" value="Genomic_DNA"/>
</dbReference>
<evidence type="ECO:0000313" key="2">
    <source>
        <dbReference type="Proteomes" id="UP000717696"/>
    </source>
</evidence>
<keyword evidence="2" id="KW-1185">Reference proteome</keyword>
<sequence>MFQFSSLYSAMSLILGPFTISTSPLPEVLPSGSNILTVWLEASQYLSPAPYMNENTQPTKSSIDTKSTPPWIPGVAATRMNWLKTDSASLISYKGRHSDIYPVSRLLAVDLARLMLRNGLSGQGLASQHSLRLAFRPTW</sequence>
<name>A0A9P9EQI8_9HYPO</name>
<dbReference type="Proteomes" id="UP000717696">
    <property type="component" value="Unassembled WGS sequence"/>
</dbReference>
<dbReference type="AlphaFoldDB" id="A0A9P9EQI8"/>